<dbReference type="InterPro" id="IPR051602">
    <property type="entry name" value="ACC_Biotin_Carboxylase"/>
</dbReference>
<evidence type="ECO:0000256" key="8">
    <source>
        <dbReference type="ARBA" id="ARBA00022840"/>
    </source>
</evidence>
<evidence type="ECO:0000256" key="11">
    <source>
        <dbReference type="ARBA" id="ARBA00048600"/>
    </source>
</evidence>
<dbReference type="SMART" id="SM00878">
    <property type="entry name" value="Biotin_carb_C"/>
    <property type="match status" value="1"/>
</dbReference>
<dbReference type="FunFam" id="3.40.50.20:FF:000010">
    <property type="entry name" value="Propionyl-CoA carboxylase subunit alpha"/>
    <property type="match status" value="1"/>
</dbReference>
<dbReference type="PROSITE" id="PS00867">
    <property type="entry name" value="CPSASE_2"/>
    <property type="match status" value="1"/>
</dbReference>
<dbReference type="EC" id="6.3.4.14" evidence="4 13"/>
<evidence type="ECO:0000256" key="10">
    <source>
        <dbReference type="ARBA" id="ARBA00023267"/>
    </source>
</evidence>
<accession>A0A2V3VTN3</accession>
<dbReference type="PROSITE" id="PS00866">
    <property type="entry name" value="CPSASE_1"/>
    <property type="match status" value="1"/>
</dbReference>
<dbReference type="PROSITE" id="PS50975">
    <property type="entry name" value="ATP_GRASP"/>
    <property type="match status" value="1"/>
</dbReference>
<dbReference type="OrthoDB" id="9807469at2"/>
<dbReference type="PANTHER" id="PTHR48095:SF2">
    <property type="entry name" value="BIOTIN CARBOXYLASE, CHLOROPLASTIC"/>
    <property type="match status" value="1"/>
</dbReference>
<dbReference type="InterPro" id="IPR005481">
    <property type="entry name" value="BC-like_N"/>
</dbReference>
<dbReference type="NCBIfam" id="TIGR00514">
    <property type="entry name" value="accC"/>
    <property type="match status" value="1"/>
</dbReference>
<keyword evidence="9" id="KW-0460">Magnesium</keyword>
<keyword evidence="17" id="KW-1185">Reference proteome</keyword>
<keyword evidence="6" id="KW-0479">Metal-binding</keyword>
<comment type="function">
    <text evidence="1 13">This protein is a component of the acetyl coenzyme A carboxylase complex; first, biotin carboxylase catalyzes the carboxylation of the carrier protein and then the transcarboxylase transfers the carboxyl group to form malonyl-CoA.</text>
</comment>
<dbReference type="SUPFAM" id="SSF56059">
    <property type="entry name" value="Glutathione synthetase ATP-binding domain-like"/>
    <property type="match status" value="1"/>
</dbReference>
<dbReference type="InterPro" id="IPR016185">
    <property type="entry name" value="PreATP-grasp_dom_sf"/>
</dbReference>
<keyword evidence="13" id="KW-0444">Lipid biosynthesis</keyword>
<keyword evidence="7 12" id="KW-0547">Nucleotide-binding</keyword>
<dbReference type="UniPathway" id="UPA00655">
    <property type="reaction ID" value="UER00711"/>
</dbReference>
<dbReference type="Gene3D" id="3.30.470.20">
    <property type="entry name" value="ATP-grasp fold, B domain"/>
    <property type="match status" value="1"/>
</dbReference>
<organism evidence="16 17">
    <name type="scientific">Pseudogracilibacillus auburnensis</name>
    <dbReference type="NCBI Taxonomy" id="1494959"/>
    <lineage>
        <taxon>Bacteria</taxon>
        <taxon>Bacillati</taxon>
        <taxon>Bacillota</taxon>
        <taxon>Bacilli</taxon>
        <taxon>Bacillales</taxon>
        <taxon>Bacillaceae</taxon>
        <taxon>Pseudogracilibacillus</taxon>
    </lineage>
</organism>
<dbReference type="NCBIfam" id="NF006367">
    <property type="entry name" value="PRK08591.1"/>
    <property type="match status" value="1"/>
</dbReference>
<evidence type="ECO:0000256" key="12">
    <source>
        <dbReference type="PROSITE-ProRule" id="PRU00409"/>
    </source>
</evidence>
<dbReference type="EMBL" id="QJJQ01000016">
    <property type="protein sequence ID" value="PXW83365.1"/>
    <property type="molecule type" value="Genomic_DNA"/>
</dbReference>
<evidence type="ECO:0000256" key="3">
    <source>
        <dbReference type="ARBA" id="ARBA00011750"/>
    </source>
</evidence>
<dbReference type="InterPro" id="IPR011054">
    <property type="entry name" value="Rudment_hybrid_motif"/>
</dbReference>
<dbReference type="Pfam" id="PF02786">
    <property type="entry name" value="CPSase_L_D2"/>
    <property type="match status" value="1"/>
</dbReference>
<keyword evidence="13" id="KW-0276">Fatty acid metabolism</keyword>
<dbReference type="AlphaFoldDB" id="A0A2V3VTN3"/>
<dbReference type="GO" id="GO:0005524">
    <property type="term" value="F:ATP binding"/>
    <property type="evidence" value="ECO:0007669"/>
    <property type="project" value="UniProtKB-UniRule"/>
</dbReference>
<dbReference type="GO" id="GO:0046872">
    <property type="term" value="F:metal ion binding"/>
    <property type="evidence" value="ECO:0007669"/>
    <property type="project" value="UniProtKB-KW"/>
</dbReference>
<evidence type="ECO:0000313" key="17">
    <source>
        <dbReference type="Proteomes" id="UP000247978"/>
    </source>
</evidence>
<dbReference type="GO" id="GO:0006633">
    <property type="term" value="P:fatty acid biosynthetic process"/>
    <property type="evidence" value="ECO:0007669"/>
    <property type="project" value="UniProtKB-KW"/>
</dbReference>
<evidence type="ECO:0000256" key="13">
    <source>
        <dbReference type="RuleBase" id="RU365063"/>
    </source>
</evidence>
<protein>
    <recommendedName>
        <fullName evidence="4 13">Biotin carboxylase</fullName>
        <ecNumber evidence="4 13">6.3.4.14</ecNumber>
    </recommendedName>
    <alternativeName>
        <fullName evidence="13">Acetyl-coenzyme A carboxylase biotin carboxylase subunit A</fullName>
    </alternativeName>
</protein>
<gene>
    <name evidence="16" type="ORF">DFR56_11644</name>
</gene>
<dbReference type="InterPro" id="IPR004549">
    <property type="entry name" value="Acetyl_CoA_COase_biotin_COase"/>
</dbReference>
<evidence type="ECO:0000259" key="15">
    <source>
        <dbReference type="PROSITE" id="PS50979"/>
    </source>
</evidence>
<name>A0A2V3VTN3_9BACI</name>
<feature type="domain" description="ATP-grasp" evidence="14">
    <location>
        <begin position="121"/>
        <end position="312"/>
    </location>
</feature>
<comment type="pathway">
    <text evidence="2 13">Lipid metabolism; malonyl-CoA biosynthesis; malonyl-CoA from acetyl-CoA: step 1/1.</text>
</comment>
<keyword evidence="13" id="KW-0275">Fatty acid biosynthesis</keyword>
<dbReference type="InterPro" id="IPR011764">
    <property type="entry name" value="Biotin_carboxylation_dom"/>
</dbReference>
<dbReference type="PROSITE" id="PS50979">
    <property type="entry name" value="BC"/>
    <property type="match status" value="1"/>
</dbReference>
<proteinExistence type="predicted"/>
<comment type="subunit">
    <text evidence="3 13">Acetyl-CoA carboxylase is a heterohexamer of biotin carboxyl carrier protein, biotin carboxylase and the two subunits of carboxyl transferase in a 2:2 complex.</text>
</comment>
<keyword evidence="8 12" id="KW-0067">ATP-binding</keyword>
<evidence type="ECO:0000256" key="4">
    <source>
        <dbReference type="ARBA" id="ARBA00013263"/>
    </source>
</evidence>
<evidence type="ECO:0000256" key="9">
    <source>
        <dbReference type="ARBA" id="ARBA00022842"/>
    </source>
</evidence>
<dbReference type="SUPFAM" id="SSF51246">
    <property type="entry name" value="Rudiment single hybrid motif"/>
    <property type="match status" value="1"/>
</dbReference>
<dbReference type="InterPro" id="IPR011761">
    <property type="entry name" value="ATP-grasp"/>
</dbReference>
<comment type="caution">
    <text evidence="16">The sequence shown here is derived from an EMBL/GenBank/DDBJ whole genome shotgun (WGS) entry which is preliminary data.</text>
</comment>
<dbReference type="SUPFAM" id="SSF52440">
    <property type="entry name" value="PreATP-grasp domain"/>
    <property type="match status" value="1"/>
</dbReference>
<sequence>MKIKKILIGNRGEIAVRVIRACQEMGIKTIAVYSKADADSLHVKMADQKVCIGPAPSNLSYLKMDSLLEIAHAYKADAIHPGYGFLAEDAAFARKCEEENIIFIGPKADHIDLMGDKIAARDTAKKAGVSIIEGIEGDVEKADPSDFPLLIKAAAGGGGKGMRIVHRPDQLKEAIQEAKKEANAAFGDSSVYVERYIENARHVEVQILADSHGNVVHLGERECSIQRRHQKLIEETPCAFIPDTLRDRLYTDAVRLTTETDYVNAGTIEFLVDVDREAHYFIEMNTRIQVEHPVTEMVTGIDIVKEQIRISEGEELSIKQEDIVLSGHSIESRVNAEDPENNFMPSPGLISEYIVPSGLGIRVETFCYSGYEIQPFYDSMVGKVIVKGETREEAINKLKTTLQSFYVEGIKTTIPLHLLILENNEFLEGSFNTKWLENSHLLANQK</sequence>
<dbReference type="Pfam" id="PF02785">
    <property type="entry name" value="Biotin_carb_C"/>
    <property type="match status" value="1"/>
</dbReference>
<keyword evidence="13" id="KW-0443">Lipid metabolism</keyword>
<keyword evidence="10 13" id="KW-0092">Biotin</keyword>
<evidence type="ECO:0000256" key="6">
    <source>
        <dbReference type="ARBA" id="ARBA00022723"/>
    </source>
</evidence>
<dbReference type="InterPro" id="IPR005479">
    <property type="entry name" value="CPAse_ATP-bd"/>
</dbReference>
<keyword evidence="5 13" id="KW-0436">Ligase</keyword>
<evidence type="ECO:0000313" key="16">
    <source>
        <dbReference type="EMBL" id="PXW83365.1"/>
    </source>
</evidence>
<dbReference type="GO" id="GO:2001295">
    <property type="term" value="P:malonyl-CoA biosynthetic process"/>
    <property type="evidence" value="ECO:0007669"/>
    <property type="project" value="UniProtKB-UniPathway"/>
</dbReference>
<evidence type="ECO:0000256" key="7">
    <source>
        <dbReference type="ARBA" id="ARBA00022741"/>
    </source>
</evidence>
<dbReference type="InterPro" id="IPR005482">
    <property type="entry name" value="Biotin_COase_C"/>
</dbReference>
<feature type="domain" description="Biotin carboxylation" evidence="15">
    <location>
        <begin position="2"/>
        <end position="441"/>
    </location>
</feature>
<dbReference type="RefSeq" id="WP_110396888.1">
    <property type="nucleotide sequence ID" value="NZ_JBHUHB010000001.1"/>
</dbReference>
<dbReference type="PANTHER" id="PTHR48095">
    <property type="entry name" value="PYRUVATE CARBOXYLASE SUBUNIT A"/>
    <property type="match status" value="1"/>
</dbReference>
<evidence type="ECO:0000256" key="2">
    <source>
        <dbReference type="ARBA" id="ARBA00004956"/>
    </source>
</evidence>
<evidence type="ECO:0000256" key="5">
    <source>
        <dbReference type="ARBA" id="ARBA00022598"/>
    </source>
</evidence>
<comment type="catalytic activity">
    <reaction evidence="11 13">
        <text>N(6)-biotinyl-L-lysyl-[protein] + hydrogencarbonate + ATP = N(6)-carboxybiotinyl-L-lysyl-[protein] + ADP + phosphate + H(+)</text>
        <dbReference type="Rhea" id="RHEA:13501"/>
        <dbReference type="Rhea" id="RHEA-COMP:10505"/>
        <dbReference type="Rhea" id="RHEA-COMP:10506"/>
        <dbReference type="ChEBI" id="CHEBI:15378"/>
        <dbReference type="ChEBI" id="CHEBI:17544"/>
        <dbReference type="ChEBI" id="CHEBI:30616"/>
        <dbReference type="ChEBI" id="CHEBI:43474"/>
        <dbReference type="ChEBI" id="CHEBI:83144"/>
        <dbReference type="ChEBI" id="CHEBI:83145"/>
        <dbReference type="ChEBI" id="CHEBI:456216"/>
        <dbReference type="EC" id="6.3.4.14"/>
    </reaction>
</comment>
<evidence type="ECO:0000259" key="14">
    <source>
        <dbReference type="PROSITE" id="PS50975"/>
    </source>
</evidence>
<reference evidence="16 17" key="1">
    <citation type="submission" date="2018-05" db="EMBL/GenBank/DDBJ databases">
        <title>Genomic Encyclopedia of Type Strains, Phase IV (KMG-IV): sequencing the most valuable type-strain genomes for metagenomic binning, comparative biology and taxonomic classification.</title>
        <authorList>
            <person name="Goeker M."/>
        </authorList>
    </citation>
    <scope>NUCLEOTIDE SEQUENCE [LARGE SCALE GENOMIC DNA]</scope>
    <source>
        <strain evidence="16 17">DSM 28556</strain>
    </source>
</reference>
<dbReference type="Proteomes" id="UP000247978">
    <property type="component" value="Unassembled WGS sequence"/>
</dbReference>
<dbReference type="GO" id="GO:0004075">
    <property type="term" value="F:biotin carboxylase activity"/>
    <property type="evidence" value="ECO:0007669"/>
    <property type="project" value="UniProtKB-EC"/>
</dbReference>
<dbReference type="Pfam" id="PF00289">
    <property type="entry name" value="Biotin_carb_N"/>
    <property type="match status" value="1"/>
</dbReference>
<evidence type="ECO:0000256" key="1">
    <source>
        <dbReference type="ARBA" id="ARBA00003761"/>
    </source>
</evidence>